<dbReference type="CDD" id="cd22912">
    <property type="entry name" value="HFD_H4"/>
    <property type="match status" value="1"/>
</dbReference>
<dbReference type="GO" id="GO:0046982">
    <property type="term" value="F:protein heterodimerization activity"/>
    <property type="evidence" value="ECO:0007669"/>
    <property type="project" value="InterPro"/>
</dbReference>
<evidence type="ECO:0000256" key="3">
    <source>
        <dbReference type="ARBA" id="ARBA00023125"/>
    </source>
</evidence>
<dbReference type="GO" id="GO:0003677">
    <property type="term" value="F:DNA binding"/>
    <property type="evidence" value="ECO:0007669"/>
    <property type="project" value="UniProtKB-KW"/>
</dbReference>
<sequence>MSCKTQHDGGSPKPPSTFGGTVTKEVKNLTTKKIAKSGTTRKVYRDNVYGITNNVIARLAHKAGVKTISGLIYKELRAIINNNFLEPVVQASLTYMEHANRVTVSREDVLEGFRIKGFTIYSGGDEANPKKCKDYDSTLKEKKSDKKVKPGMKSLKEIRHYQTQSDCVYIARAAFERLVKEIVQDVRTDAVRWSSDAMGLLQQSIEAEIVNFIENANLCAIHAGRQTLQPKDLQLVMKILNIKT</sequence>
<feature type="domain" description="Core Histone H2A/H2B/H3" evidence="6">
    <location>
        <begin position="151"/>
        <end position="239"/>
    </location>
</feature>
<dbReference type="GO" id="GO:0030527">
    <property type="term" value="F:structural constituent of chromatin"/>
    <property type="evidence" value="ECO:0007669"/>
    <property type="project" value="InterPro"/>
</dbReference>
<evidence type="ECO:0000259" key="6">
    <source>
        <dbReference type="Pfam" id="PF00125"/>
    </source>
</evidence>
<dbReference type="SUPFAM" id="SSF47113">
    <property type="entry name" value="Histone-fold"/>
    <property type="match status" value="2"/>
</dbReference>
<dbReference type="SMART" id="SM00417">
    <property type="entry name" value="H4"/>
    <property type="match status" value="1"/>
</dbReference>
<organism evidence="7">
    <name type="scientific">viral metagenome</name>
    <dbReference type="NCBI Taxonomy" id="1070528"/>
    <lineage>
        <taxon>unclassified sequences</taxon>
        <taxon>metagenomes</taxon>
        <taxon>organismal metagenomes</taxon>
    </lineage>
</organism>
<dbReference type="InterPro" id="IPR007125">
    <property type="entry name" value="H2A/H2B/H3"/>
</dbReference>
<evidence type="ECO:0000256" key="2">
    <source>
        <dbReference type="ARBA" id="ARBA00022454"/>
    </source>
</evidence>
<dbReference type="AlphaFoldDB" id="A0A6C0BF27"/>
<dbReference type="Pfam" id="PF00125">
    <property type="entry name" value="Histone"/>
    <property type="match status" value="1"/>
</dbReference>
<reference evidence="7" key="1">
    <citation type="journal article" date="2020" name="Nature">
        <title>Giant virus diversity and host interactions through global metagenomics.</title>
        <authorList>
            <person name="Schulz F."/>
            <person name="Roux S."/>
            <person name="Paez-Espino D."/>
            <person name="Jungbluth S."/>
            <person name="Walsh D.A."/>
            <person name="Denef V.J."/>
            <person name="McMahon K.D."/>
            <person name="Konstantinidis K.T."/>
            <person name="Eloe-Fadrosh E.A."/>
            <person name="Kyrpides N.C."/>
            <person name="Woyke T."/>
        </authorList>
    </citation>
    <scope>NUCLEOTIDE SEQUENCE</scope>
    <source>
        <strain evidence="7">GVMAG-M-3300010354-11</strain>
    </source>
</reference>
<protein>
    <recommendedName>
        <fullName evidence="6">Core Histone H2A/H2B/H3 domain-containing protein</fullName>
    </recommendedName>
</protein>
<evidence type="ECO:0000256" key="5">
    <source>
        <dbReference type="SAM" id="MobiDB-lite"/>
    </source>
</evidence>
<keyword evidence="3" id="KW-0238">DNA-binding</keyword>
<accession>A0A6C0BF27</accession>
<dbReference type="InterPro" id="IPR009072">
    <property type="entry name" value="Histone-fold"/>
</dbReference>
<dbReference type="PRINTS" id="PR00623">
    <property type="entry name" value="HISTONEH4"/>
</dbReference>
<evidence type="ECO:0000313" key="7">
    <source>
        <dbReference type="EMBL" id="QHS90746.1"/>
    </source>
</evidence>
<evidence type="ECO:0000256" key="4">
    <source>
        <dbReference type="ARBA" id="ARBA00023269"/>
    </source>
</evidence>
<dbReference type="InterPro" id="IPR000164">
    <property type="entry name" value="Histone_H3/CENP-A"/>
</dbReference>
<proteinExistence type="predicted"/>
<dbReference type="PANTHER" id="PTHR11426">
    <property type="entry name" value="HISTONE H3"/>
    <property type="match status" value="1"/>
</dbReference>
<dbReference type="SMART" id="SM00428">
    <property type="entry name" value="H3"/>
    <property type="match status" value="1"/>
</dbReference>
<keyword evidence="4" id="KW-0544">Nucleosome core</keyword>
<keyword evidence="2" id="KW-0158">Chromosome</keyword>
<dbReference type="EMBL" id="MN739144">
    <property type="protein sequence ID" value="QHS90746.1"/>
    <property type="molecule type" value="Genomic_DNA"/>
</dbReference>
<dbReference type="GO" id="GO:0000786">
    <property type="term" value="C:nucleosome"/>
    <property type="evidence" value="ECO:0007669"/>
    <property type="project" value="UniProtKB-KW"/>
</dbReference>
<evidence type="ECO:0000256" key="1">
    <source>
        <dbReference type="ARBA" id="ARBA00004286"/>
    </source>
</evidence>
<dbReference type="CDD" id="cd22911">
    <property type="entry name" value="HFD_H3"/>
    <property type="match status" value="1"/>
</dbReference>
<feature type="region of interest" description="Disordered" evidence="5">
    <location>
        <begin position="1"/>
        <end position="22"/>
    </location>
</feature>
<dbReference type="InterPro" id="IPR001951">
    <property type="entry name" value="Histone_H4"/>
</dbReference>
<comment type="subcellular location">
    <subcellularLocation>
        <location evidence="1">Chromosome</location>
    </subcellularLocation>
</comment>
<name>A0A6C0BF27_9ZZZZ</name>
<dbReference type="Gene3D" id="1.10.20.10">
    <property type="entry name" value="Histone, subunit A"/>
    <property type="match status" value="2"/>
</dbReference>